<organism evidence="7 8">
    <name type="scientific">Microcella alkaliphila</name>
    <dbReference type="NCBI Taxonomy" id="279828"/>
    <lineage>
        <taxon>Bacteria</taxon>
        <taxon>Bacillati</taxon>
        <taxon>Actinomycetota</taxon>
        <taxon>Actinomycetes</taxon>
        <taxon>Micrococcales</taxon>
        <taxon>Microbacteriaceae</taxon>
        <taxon>Microcella</taxon>
    </lineage>
</organism>
<comment type="caution">
    <text evidence="7">The sequence shown here is derived from an EMBL/GenBank/DDBJ whole genome shotgun (WGS) entry which is preliminary data.</text>
</comment>
<protein>
    <submittedName>
        <fullName evidence="7">FtsK/SpoIIIE family protein</fullName>
    </submittedName>
</protein>
<dbReference type="PANTHER" id="PTHR22683">
    <property type="entry name" value="SPORULATION PROTEIN RELATED"/>
    <property type="match status" value="1"/>
</dbReference>
<evidence type="ECO:0000259" key="6">
    <source>
        <dbReference type="PROSITE" id="PS50901"/>
    </source>
</evidence>
<name>A0A4Q7TFD2_9MICO</name>
<keyword evidence="1 3" id="KW-0547">Nucleotide-binding</keyword>
<dbReference type="PANTHER" id="PTHR22683:SF1">
    <property type="entry name" value="TYPE VII SECRETION SYSTEM PROTEIN ESSC"/>
    <property type="match status" value="1"/>
</dbReference>
<evidence type="ECO:0000256" key="1">
    <source>
        <dbReference type="ARBA" id="ARBA00022741"/>
    </source>
</evidence>
<dbReference type="PROSITE" id="PS50901">
    <property type="entry name" value="FTSK"/>
    <property type="match status" value="1"/>
</dbReference>
<dbReference type="SUPFAM" id="SSF52540">
    <property type="entry name" value="P-loop containing nucleoside triphosphate hydrolases"/>
    <property type="match status" value="2"/>
</dbReference>
<dbReference type="Gene3D" id="3.40.50.300">
    <property type="entry name" value="P-loop containing nucleotide triphosphate hydrolases"/>
    <property type="match status" value="2"/>
</dbReference>
<accession>A0A4Q7TFD2</accession>
<dbReference type="GO" id="GO:0005524">
    <property type="term" value="F:ATP binding"/>
    <property type="evidence" value="ECO:0007669"/>
    <property type="project" value="UniProtKB-UniRule"/>
</dbReference>
<evidence type="ECO:0000256" key="5">
    <source>
        <dbReference type="SAM" id="Phobius"/>
    </source>
</evidence>
<feature type="region of interest" description="Disordered" evidence="4">
    <location>
        <begin position="113"/>
        <end position="145"/>
    </location>
</feature>
<feature type="transmembrane region" description="Helical" evidence="5">
    <location>
        <begin position="31"/>
        <end position="51"/>
    </location>
</feature>
<dbReference type="SMART" id="SM00382">
    <property type="entry name" value="AAA"/>
    <property type="match status" value="2"/>
</dbReference>
<keyword evidence="5" id="KW-1133">Transmembrane helix</keyword>
<dbReference type="InterPro" id="IPR027417">
    <property type="entry name" value="P-loop_NTPase"/>
</dbReference>
<dbReference type="EMBL" id="SGXT01000016">
    <property type="protein sequence ID" value="RZT59206.1"/>
    <property type="molecule type" value="Genomic_DNA"/>
</dbReference>
<dbReference type="AlphaFoldDB" id="A0A4Q7TFD2"/>
<keyword evidence="2 3" id="KW-0067">ATP-binding</keyword>
<dbReference type="Pfam" id="PF01580">
    <property type="entry name" value="FtsK_SpoIIIE"/>
    <property type="match status" value="1"/>
</dbReference>
<evidence type="ECO:0000256" key="3">
    <source>
        <dbReference type="PROSITE-ProRule" id="PRU00289"/>
    </source>
</evidence>
<dbReference type="InterPro" id="IPR003593">
    <property type="entry name" value="AAA+_ATPase"/>
</dbReference>
<proteinExistence type="predicted"/>
<keyword evidence="8" id="KW-1185">Reference proteome</keyword>
<reference evidence="7 8" key="1">
    <citation type="journal article" date="2015" name="Stand. Genomic Sci.">
        <title>Genomic Encyclopedia of Bacterial and Archaeal Type Strains, Phase III: the genomes of soil and plant-associated and newly described type strains.</title>
        <authorList>
            <person name="Whitman W.B."/>
            <person name="Woyke T."/>
            <person name="Klenk H.P."/>
            <person name="Zhou Y."/>
            <person name="Lilburn T.G."/>
            <person name="Beck B.J."/>
            <person name="De Vos P."/>
            <person name="Vandamme P."/>
            <person name="Eisen J.A."/>
            <person name="Garrity G."/>
            <person name="Hugenholtz P."/>
            <person name="Kyrpides N.C."/>
        </authorList>
    </citation>
    <scope>NUCLEOTIDE SEQUENCE [LARGE SCALE GENOMIC DNA]</scope>
    <source>
        <strain evidence="7 8">AC4r</strain>
    </source>
</reference>
<dbReference type="Proteomes" id="UP000292408">
    <property type="component" value="Unassembled WGS sequence"/>
</dbReference>
<evidence type="ECO:0000313" key="7">
    <source>
        <dbReference type="EMBL" id="RZT59206.1"/>
    </source>
</evidence>
<gene>
    <name evidence="7" type="ORF">EV140_1809</name>
</gene>
<feature type="domain" description="FtsK" evidence="6">
    <location>
        <begin position="276"/>
        <end position="457"/>
    </location>
</feature>
<dbReference type="InterPro" id="IPR002543">
    <property type="entry name" value="FtsK_dom"/>
</dbReference>
<dbReference type="GO" id="GO:0003677">
    <property type="term" value="F:DNA binding"/>
    <property type="evidence" value="ECO:0007669"/>
    <property type="project" value="InterPro"/>
</dbReference>
<evidence type="ECO:0000313" key="8">
    <source>
        <dbReference type="Proteomes" id="UP000292408"/>
    </source>
</evidence>
<keyword evidence="5" id="KW-0812">Transmembrane</keyword>
<evidence type="ECO:0000256" key="2">
    <source>
        <dbReference type="ARBA" id="ARBA00022840"/>
    </source>
</evidence>
<sequence>MRSPAAAAATPWCSVPVTITYPEPPRASPRAPFPVIAVIAPLIAAVVIGAIIRSPYVLVFAALSPIIAVASALESRRAARRHAREEDQRFAFECAATEHAIERAHRDETERAFATPPGDGGSVVGAAPGASTIAGSAPTVDAHPEQSVRERLRALHARAARNPRLPVRVPPGPVEVHGSGFIAERLRARLGDHAVPDGSPSDGRARTTISVSGLARLDIVLPGGERVAADAVVSYLADEEARNARARAAALPERCEWAAARDGQSTPGLAVGLGAAGTVTLDLITDGPHVLVGGATGSGKSEFLRALALSAAADPGAWSVLYVDFKGGATFQDLAELPSTVGVITDLDAVLATRALTSLQAEIERRERVLARERVRDIAQLASGLSRLLIVVDEYAALVATHPALQAVFSDLSARGRSLGIHLVLCTQRPSGVVHDTVAVNCAIRVLFRTTDAADARALLGGDAPSVAAAPRGRAVIRTSEQLLAAQIGLVTPADIAAVASAASSARADPPWAPVLPSELSPTQPEVVDGWRHSRAEGGLLVGLIDDVAAQRWSAASWHPRRDGALAILGCSGSGRTTALAQLAAEARQVGWKATLLPHSLADAHQVLTDIATGSAASSQPQLLLVDGLADLIDAESPEHATQLLTQLDAALRALHRRGGGAAVAVGTASSAGRLLAGRFGARLQLRALDHDDHHASGAPRGEHNDRAPAGRGWWRGQPVQVVQPTQSLPPALVPRIRTVGSEPVIAVVSANPDRSLEALRASCPRPVRGVPLAAFVDAASRHDVRDGTLACVGHPDDWQRDWAALSHARREAVIAFDGCDMSDLRALVSARIQPPPIDQRDLWVIEPGGGSTPEVLRARWSPPSSDVAH</sequence>
<dbReference type="CDD" id="cd01127">
    <property type="entry name" value="TrwB_TraG_TraD_VirD4"/>
    <property type="match status" value="1"/>
</dbReference>
<dbReference type="InterPro" id="IPR050206">
    <property type="entry name" value="FtsK/SpoIIIE/SftA"/>
</dbReference>
<keyword evidence="5" id="KW-0472">Membrane</keyword>
<evidence type="ECO:0000256" key="4">
    <source>
        <dbReference type="SAM" id="MobiDB-lite"/>
    </source>
</evidence>
<feature type="binding site" evidence="3">
    <location>
        <begin position="294"/>
        <end position="301"/>
    </location>
    <ligand>
        <name>ATP</name>
        <dbReference type="ChEBI" id="CHEBI:30616"/>
    </ligand>
</feature>